<dbReference type="Pfam" id="PF03366">
    <property type="entry name" value="YEATS"/>
    <property type="match status" value="1"/>
</dbReference>
<dbReference type="Gene3D" id="2.60.40.1970">
    <property type="entry name" value="YEATS domain"/>
    <property type="match status" value="1"/>
</dbReference>
<sequence length="244" mass="27284">MADKIKRTVRITTQQKVLTNVPKIDGVFPMREWRISVSLLGANGKEYPAIVFDKVIYELHETFANPRRVTTAPPFEVVEKGWGEFEMKITFKLANGGGDHTVGYDLHFKSPENYVDIEMDFPANNKALVEKLNESGSVESPNNANATQQPGDKRPIGANAPANKSKKPKVTIKGTVDLERLSHGLEQLSEQDVLSIVQMISDNKTPEIYVKNDVEVGEFHVDLFTVPNGLLKSMWDFVSKKVDV</sequence>
<dbReference type="GO" id="GO:0006355">
    <property type="term" value="P:regulation of DNA-templated transcription"/>
    <property type="evidence" value="ECO:0007669"/>
    <property type="project" value="InterPro"/>
</dbReference>
<dbReference type="AlphaFoldDB" id="A0AAV5RE18"/>
<keyword evidence="6" id="KW-1185">Reference proteome</keyword>
<dbReference type="CDD" id="cd16905">
    <property type="entry name" value="YEATS_Taf14_like"/>
    <property type="match status" value="1"/>
</dbReference>
<dbReference type="InterPro" id="IPR005033">
    <property type="entry name" value="YEATS"/>
</dbReference>
<evidence type="ECO:0000256" key="2">
    <source>
        <dbReference type="PROSITE-ProRule" id="PRU00376"/>
    </source>
</evidence>
<name>A0AAV5RE18_STABA</name>
<dbReference type="PIRSF" id="PIRSF016551">
    <property type="entry name" value="SAS5/TFIID_14"/>
    <property type="match status" value="1"/>
</dbReference>
<proteinExistence type="predicted"/>
<dbReference type="InterPro" id="IPR055129">
    <property type="entry name" value="YEATS_dom"/>
</dbReference>
<protein>
    <submittedName>
        <fullName evidence="5">TATA-binding protein-associated factor</fullName>
    </submittedName>
</protein>
<evidence type="ECO:0000313" key="6">
    <source>
        <dbReference type="Proteomes" id="UP001362899"/>
    </source>
</evidence>
<evidence type="ECO:0000256" key="1">
    <source>
        <dbReference type="ARBA" id="ARBA00023242"/>
    </source>
</evidence>
<dbReference type="InterPro" id="IPR038704">
    <property type="entry name" value="YEAST_sf"/>
</dbReference>
<keyword evidence="1 2" id="KW-0539">Nucleus</keyword>
<dbReference type="EMBL" id="BTGC01000003">
    <property type="protein sequence ID" value="GMM49640.1"/>
    <property type="molecule type" value="Genomic_DNA"/>
</dbReference>
<evidence type="ECO:0000256" key="3">
    <source>
        <dbReference type="SAM" id="MobiDB-lite"/>
    </source>
</evidence>
<feature type="domain" description="YEATS" evidence="4">
    <location>
        <begin position="1"/>
        <end position="135"/>
    </location>
</feature>
<reference evidence="5 6" key="1">
    <citation type="journal article" date="2023" name="Elife">
        <title>Identification of key yeast species and microbe-microbe interactions impacting larval growth of Drosophila in the wild.</title>
        <authorList>
            <person name="Mure A."/>
            <person name="Sugiura Y."/>
            <person name="Maeda R."/>
            <person name="Honda K."/>
            <person name="Sakurai N."/>
            <person name="Takahashi Y."/>
            <person name="Watada M."/>
            <person name="Katoh T."/>
            <person name="Gotoh A."/>
            <person name="Gotoh Y."/>
            <person name="Taniguchi I."/>
            <person name="Nakamura K."/>
            <person name="Hayashi T."/>
            <person name="Katayama T."/>
            <person name="Uemura T."/>
            <person name="Hattori Y."/>
        </authorList>
    </citation>
    <scope>NUCLEOTIDE SEQUENCE [LARGE SCALE GENOMIC DNA]</scope>
    <source>
        <strain evidence="5 6">SB-73</strain>
    </source>
</reference>
<gene>
    <name evidence="5" type="ORF">DASB73_005980</name>
</gene>
<comment type="subcellular location">
    <subcellularLocation>
        <location evidence="2">Nucleus</location>
    </subcellularLocation>
</comment>
<dbReference type="GO" id="GO:0005634">
    <property type="term" value="C:nucleus"/>
    <property type="evidence" value="ECO:0007669"/>
    <property type="project" value="UniProtKB-SubCell"/>
</dbReference>
<evidence type="ECO:0000313" key="5">
    <source>
        <dbReference type="EMBL" id="GMM49640.1"/>
    </source>
</evidence>
<dbReference type="GO" id="GO:0000785">
    <property type="term" value="C:chromatin"/>
    <property type="evidence" value="ECO:0007669"/>
    <property type="project" value="UniProtKB-ARBA"/>
</dbReference>
<comment type="caution">
    <text evidence="5">The sequence shown here is derived from an EMBL/GenBank/DDBJ whole genome shotgun (WGS) entry which is preliminary data.</text>
</comment>
<dbReference type="PROSITE" id="PS51037">
    <property type="entry name" value="YEATS"/>
    <property type="match status" value="1"/>
</dbReference>
<dbReference type="Proteomes" id="UP001362899">
    <property type="component" value="Unassembled WGS sequence"/>
</dbReference>
<feature type="compositionally biased region" description="Polar residues" evidence="3">
    <location>
        <begin position="134"/>
        <end position="150"/>
    </location>
</feature>
<accession>A0AAV5RE18</accession>
<organism evidence="5 6">
    <name type="scientific">Starmerella bacillaris</name>
    <name type="common">Yeast</name>
    <name type="synonym">Candida zemplinina</name>
    <dbReference type="NCBI Taxonomy" id="1247836"/>
    <lineage>
        <taxon>Eukaryota</taxon>
        <taxon>Fungi</taxon>
        <taxon>Dikarya</taxon>
        <taxon>Ascomycota</taxon>
        <taxon>Saccharomycotina</taxon>
        <taxon>Dipodascomycetes</taxon>
        <taxon>Dipodascales</taxon>
        <taxon>Trichomonascaceae</taxon>
        <taxon>Starmerella</taxon>
    </lineage>
</organism>
<dbReference type="PANTHER" id="PTHR23195">
    <property type="entry name" value="YEATS DOMAIN"/>
    <property type="match status" value="1"/>
</dbReference>
<evidence type="ECO:0000259" key="4">
    <source>
        <dbReference type="PROSITE" id="PS51037"/>
    </source>
</evidence>
<dbReference type="InterPro" id="IPR016665">
    <property type="entry name" value="Sas5/TAF14"/>
</dbReference>
<feature type="region of interest" description="Disordered" evidence="3">
    <location>
        <begin position="134"/>
        <end position="169"/>
    </location>
</feature>